<accession>A0A5B7KKG6</accession>
<dbReference type="Proteomes" id="UP000324222">
    <property type="component" value="Unassembled WGS sequence"/>
</dbReference>
<dbReference type="AlphaFoldDB" id="A0A5B7KKG6"/>
<organism evidence="1 2">
    <name type="scientific">Portunus trituberculatus</name>
    <name type="common">Swimming crab</name>
    <name type="synonym">Neptunus trituberculatus</name>
    <dbReference type="NCBI Taxonomy" id="210409"/>
    <lineage>
        <taxon>Eukaryota</taxon>
        <taxon>Metazoa</taxon>
        <taxon>Ecdysozoa</taxon>
        <taxon>Arthropoda</taxon>
        <taxon>Crustacea</taxon>
        <taxon>Multicrustacea</taxon>
        <taxon>Malacostraca</taxon>
        <taxon>Eumalacostraca</taxon>
        <taxon>Eucarida</taxon>
        <taxon>Decapoda</taxon>
        <taxon>Pleocyemata</taxon>
        <taxon>Brachyura</taxon>
        <taxon>Eubrachyura</taxon>
        <taxon>Portunoidea</taxon>
        <taxon>Portunidae</taxon>
        <taxon>Portuninae</taxon>
        <taxon>Portunus</taxon>
    </lineage>
</organism>
<evidence type="ECO:0000313" key="2">
    <source>
        <dbReference type="Proteomes" id="UP000324222"/>
    </source>
</evidence>
<keyword evidence="2" id="KW-1185">Reference proteome</keyword>
<proteinExistence type="predicted"/>
<name>A0A5B7KKG6_PORTR</name>
<dbReference type="EMBL" id="VSRR010147215">
    <property type="protein sequence ID" value="MPD05689.1"/>
    <property type="molecule type" value="Genomic_DNA"/>
</dbReference>
<evidence type="ECO:0000313" key="1">
    <source>
        <dbReference type="EMBL" id="MPD05689.1"/>
    </source>
</evidence>
<sequence>MAASRASPPQNRSLCCCAESGSRGRRAGRWTRASTRDGLRVLANLWMPLSSAATPSSMSSPITSALSASVCSSDPGTFWRSWKVKTPCHYLESLPILAI</sequence>
<comment type="caution">
    <text evidence="1">The sequence shown here is derived from an EMBL/GenBank/DDBJ whole genome shotgun (WGS) entry which is preliminary data.</text>
</comment>
<reference evidence="1 2" key="1">
    <citation type="submission" date="2019-05" db="EMBL/GenBank/DDBJ databases">
        <title>Another draft genome of Portunus trituberculatus and its Hox gene families provides insights of decapod evolution.</title>
        <authorList>
            <person name="Jeong J.-H."/>
            <person name="Song I."/>
            <person name="Kim S."/>
            <person name="Choi T."/>
            <person name="Kim D."/>
            <person name="Ryu S."/>
            <person name="Kim W."/>
        </authorList>
    </citation>
    <scope>NUCLEOTIDE SEQUENCE [LARGE SCALE GENOMIC DNA]</scope>
    <source>
        <tissue evidence="1">Muscle</tissue>
    </source>
</reference>
<protein>
    <submittedName>
        <fullName evidence="1">Uncharacterized protein</fullName>
    </submittedName>
</protein>
<gene>
    <name evidence="1" type="ORF">E2C01_101447</name>
</gene>